<evidence type="ECO:0000313" key="3">
    <source>
        <dbReference type="Proteomes" id="UP000093807"/>
    </source>
</evidence>
<keyword evidence="3" id="KW-1185">Reference proteome</keyword>
<organism evidence="2 3">
    <name type="scientific">Flavobacterium succinicans</name>
    <dbReference type="NCBI Taxonomy" id="29536"/>
    <lineage>
        <taxon>Bacteria</taxon>
        <taxon>Pseudomonadati</taxon>
        <taxon>Bacteroidota</taxon>
        <taxon>Flavobacteriia</taxon>
        <taxon>Flavobacteriales</taxon>
        <taxon>Flavobacteriaceae</taxon>
        <taxon>Flavobacterium</taxon>
    </lineage>
</organism>
<feature type="compositionally biased region" description="Polar residues" evidence="1">
    <location>
        <begin position="46"/>
        <end position="56"/>
    </location>
</feature>
<comment type="caution">
    <text evidence="2">The sequence shown here is derived from an EMBL/GenBank/DDBJ whole genome shotgun (WGS) entry which is preliminary data.</text>
</comment>
<name>A0A199XSH9_9FLAO</name>
<dbReference type="PATRIC" id="fig|29536.5.peg.470"/>
<protein>
    <submittedName>
        <fullName evidence="2">Uncharacterized protein</fullName>
    </submittedName>
</protein>
<evidence type="ECO:0000256" key="1">
    <source>
        <dbReference type="SAM" id="MobiDB-lite"/>
    </source>
</evidence>
<dbReference type="EMBL" id="JMTM01000017">
    <property type="protein sequence ID" value="OAZ04600.1"/>
    <property type="molecule type" value="Genomic_DNA"/>
</dbReference>
<feature type="region of interest" description="Disordered" evidence="1">
    <location>
        <begin position="29"/>
        <end position="56"/>
    </location>
</feature>
<dbReference type="AlphaFoldDB" id="A0A199XSH9"/>
<gene>
    <name evidence="2" type="ORF">FLB_04420</name>
</gene>
<accession>A0A199XSH9</accession>
<proteinExistence type="predicted"/>
<evidence type="ECO:0000313" key="2">
    <source>
        <dbReference type="EMBL" id="OAZ04600.1"/>
    </source>
</evidence>
<sequence>MKTKRTRLAPIAVASLLAGVRQARYNVKRDDSCGAQRSAASRKKNTNAINAPSAQH</sequence>
<dbReference type="Proteomes" id="UP000093807">
    <property type="component" value="Unassembled WGS sequence"/>
</dbReference>
<reference evidence="2 3" key="1">
    <citation type="submission" date="2016-06" db="EMBL/GenBank/DDBJ databases">
        <title>Draft genome sequence of Flavobacterium succinicans strain DD5b.</title>
        <authorList>
            <person name="Poehlein A."/>
            <person name="Daniel R."/>
            <person name="Simeonova D.D."/>
        </authorList>
    </citation>
    <scope>NUCLEOTIDE SEQUENCE [LARGE SCALE GENOMIC DNA]</scope>
    <source>
        <strain evidence="2 3">DD5b</strain>
    </source>
</reference>